<dbReference type="PANTHER" id="PTHR30336:SF20">
    <property type="entry name" value="DUF218 DOMAIN-CONTAINING PROTEIN"/>
    <property type="match status" value="1"/>
</dbReference>
<dbReference type="OrthoDB" id="2129491at2759"/>
<comment type="caution">
    <text evidence="2">The sequence shown here is derived from an EMBL/GenBank/DDBJ whole genome shotgun (WGS) entry which is preliminary data.</text>
</comment>
<dbReference type="PANTHER" id="PTHR30336">
    <property type="entry name" value="INNER MEMBRANE PROTEIN, PROBABLE PERMEASE"/>
    <property type="match status" value="1"/>
</dbReference>
<dbReference type="CDD" id="cd06259">
    <property type="entry name" value="YdcF-like"/>
    <property type="match status" value="1"/>
</dbReference>
<proteinExistence type="predicted"/>
<evidence type="ECO:0000313" key="2">
    <source>
        <dbReference type="EMBL" id="CAE7236548.1"/>
    </source>
</evidence>
<accession>A0A812KXT0</accession>
<evidence type="ECO:0000259" key="1">
    <source>
        <dbReference type="Pfam" id="PF02698"/>
    </source>
</evidence>
<dbReference type="Proteomes" id="UP000604046">
    <property type="component" value="Unassembled WGS sequence"/>
</dbReference>
<dbReference type="Pfam" id="PF02698">
    <property type="entry name" value="DUF218"/>
    <property type="match status" value="1"/>
</dbReference>
<organism evidence="2 3">
    <name type="scientific">Symbiodinium natans</name>
    <dbReference type="NCBI Taxonomy" id="878477"/>
    <lineage>
        <taxon>Eukaryota</taxon>
        <taxon>Sar</taxon>
        <taxon>Alveolata</taxon>
        <taxon>Dinophyceae</taxon>
        <taxon>Suessiales</taxon>
        <taxon>Symbiodiniaceae</taxon>
        <taxon>Symbiodinium</taxon>
    </lineage>
</organism>
<dbReference type="InterPro" id="IPR051599">
    <property type="entry name" value="Cell_Envelope_Assoc"/>
</dbReference>
<dbReference type="AlphaFoldDB" id="A0A812KXT0"/>
<evidence type="ECO:0000313" key="3">
    <source>
        <dbReference type="Proteomes" id="UP000604046"/>
    </source>
</evidence>
<protein>
    <submittedName>
        <fullName evidence="2">YfiI protein</fullName>
    </submittedName>
</protein>
<keyword evidence="3" id="KW-1185">Reference proteome</keyword>
<dbReference type="GO" id="GO:0005886">
    <property type="term" value="C:plasma membrane"/>
    <property type="evidence" value="ECO:0007669"/>
    <property type="project" value="TreeGrafter"/>
</dbReference>
<sequence>MSPCRAIVGILVLAIFLQGFPLALLSRLAGPEPSSCEAIVVLGYAIEWNTGLVPEGGLLSQRLALALKALASGNTRTLVLSGGIAEDVVSQVSEAAAMKRWLEERSVLRAEVLLEEVSVSTRTNALYSLERLLEAKEGALPNSICLATNSFHRFRARRIFERALRMKADAAAVQIFALQDATPKTVWSAFFGSNVEVEEAVQARRELLAIAYYFIRGWL</sequence>
<dbReference type="InterPro" id="IPR014729">
    <property type="entry name" value="Rossmann-like_a/b/a_fold"/>
</dbReference>
<reference evidence="2" key="1">
    <citation type="submission" date="2021-02" db="EMBL/GenBank/DDBJ databases">
        <authorList>
            <person name="Dougan E. K."/>
            <person name="Rhodes N."/>
            <person name="Thang M."/>
            <person name="Chan C."/>
        </authorList>
    </citation>
    <scope>NUCLEOTIDE SEQUENCE</scope>
</reference>
<gene>
    <name evidence="2" type="primary">yfiI</name>
    <name evidence="2" type="ORF">SNAT2548_LOCUS10197</name>
</gene>
<dbReference type="InterPro" id="IPR003848">
    <property type="entry name" value="DUF218"/>
</dbReference>
<dbReference type="EMBL" id="CAJNDS010000833">
    <property type="protein sequence ID" value="CAE7236548.1"/>
    <property type="molecule type" value="Genomic_DNA"/>
</dbReference>
<feature type="domain" description="DUF218" evidence="1">
    <location>
        <begin position="37"/>
        <end position="180"/>
    </location>
</feature>
<name>A0A812KXT0_9DINO</name>
<dbReference type="Gene3D" id="3.40.50.620">
    <property type="entry name" value="HUPs"/>
    <property type="match status" value="1"/>
</dbReference>